<comment type="caution">
    <text evidence="1">The sequence shown here is derived from an EMBL/GenBank/DDBJ whole genome shotgun (WGS) entry which is preliminary data.</text>
</comment>
<keyword evidence="2" id="KW-1185">Reference proteome</keyword>
<proteinExistence type="predicted"/>
<gene>
    <name evidence="1" type="ORF">NITHO_4930006</name>
</gene>
<evidence type="ECO:0000313" key="2">
    <source>
        <dbReference type="Proteomes" id="UP000004221"/>
    </source>
</evidence>
<organism evidence="1 2">
    <name type="scientific">Nitrolancea hollandica Lb</name>
    <dbReference type="NCBI Taxonomy" id="1129897"/>
    <lineage>
        <taxon>Bacteria</taxon>
        <taxon>Pseudomonadati</taxon>
        <taxon>Thermomicrobiota</taxon>
        <taxon>Thermomicrobia</taxon>
        <taxon>Sphaerobacterales</taxon>
        <taxon>Sphaerobacterineae</taxon>
        <taxon>Sphaerobacteraceae</taxon>
        <taxon>Nitrolancea</taxon>
    </lineage>
</organism>
<dbReference type="Proteomes" id="UP000004221">
    <property type="component" value="Unassembled WGS sequence"/>
</dbReference>
<reference evidence="1 2" key="1">
    <citation type="journal article" date="2012" name="ISME J.">
        <title>Nitrification expanded: discovery, physiology and genomics of a nitrite-oxidizing bacterium from the phylum Chloroflexi.</title>
        <authorList>
            <person name="Sorokin D.Y."/>
            <person name="Lucker S."/>
            <person name="Vejmelkova D."/>
            <person name="Kostrikina N.A."/>
            <person name="Kleerebezem R."/>
            <person name="Rijpstra W.I."/>
            <person name="Damste J.S."/>
            <person name="Le Paslier D."/>
            <person name="Muyzer G."/>
            <person name="Wagner M."/>
            <person name="van Loosdrecht M.C."/>
            <person name="Daims H."/>
        </authorList>
    </citation>
    <scope>NUCLEOTIDE SEQUENCE [LARGE SCALE GENOMIC DNA]</scope>
    <source>
        <strain evidence="2">none</strain>
    </source>
</reference>
<dbReference type="EMBL" id="CAGS01000438">
    <property type="protein sequence ID" value="CCF85414.1"/>
    <property type="molecule type" value="Genomic_DNA"/>
</dbReference>
<name>I4EL52_9BACT</name>
<evidence type="ECO:0000313" key="1">
    <source>
        <dbReference type="EMBL" id="CCF85414.1"/>
    </source>
</evidence>
<sequence length="455" mass="50044">METSARMAAWSQKASDHLQQQFMPRFTEEVKRRAFNLGLDSKVTKQILADIEKSGGDLSAEAVAATIKTAGGPDDLATDLSLLWGRGLDEASEIGEEAATRIHFDYGDERAIEAKLHLRAWFPFHTWATRNIPFYLQTLAENPWLLRTWVHYQTLTDQEKERLGLTDRVSGKLPMPGGDALLGALLGPGTVYFNPMTVMSIADQFKPIYDDPEMPLAGRVIKQAGRVGFSPVPWIDIPLHIAGVYGEESEPGNVLRHSALVKDLTGVDPEGFLKSGVRAVRGQEAPVSGSRIEDGMIRRRIAELSVEETGRAGDPNYLMAMGDPNSEIWQRAASDVRKNRTAMDLLGFVSPFPSTFVGETEQAIRGQAKANEGLDFRQLAQAGNIGTAYSNTSSPERAQIAAGFAMQDQLHPIWGAQKRADMMAQLPFFAQYLAWLQTQPPGADTSIDAFINTQL</sequence>
<protein>
    <submittedName>
        <fullName evidence="1">Uncharacterized protein</fullName>
    </submittedName>
</protein>
<accession>I4EL52</accession>
<dbReference type="AlphaFoldDB" id="I4EL52"/>